<comment type="caution">
    <text evidence="1">The sequence shown here is derived from an EMBL/GenBank/DDBJ whole genome shotgun (WGS) entry which is preliminary data.</text>
</comment>
<reference evidence="1 2" key="1">
    <citation type="submission" date="2024-03" db="EMBL/GenBank/DDBJ databases">
        <title>Human intestinal bacterial collection.</title>
        <authorList>
            <person name="Pauvert C."/>
            <person name="Hitch T.C.A."/>
            <person name="Clavel T."/>
        </authorList>
    </citation>
    <scope>NUCLEOTIDE SEQUENCE [LARGE SCALE GENOMIC DNA]</scope>
    <source>
        <strain evidence="1 2">CLA-AA-H192</strain>
    </source>
</reference>
<name>A0ABV1G9G8_9FIRM</name>
<evidence type="ECO:0000313" key="2">
    <source>
        <dbReference type="Proteomes" id="UP001491552"/>
    </source>
</evidence>
<keyword evidence="2" id="KW-1185">Reference proteome</keyword>
<proteinExistence type="predicted"/>
<evidence type="ECO:0000313" key="1">
    <source>
        <dbReference type="EMBL" id="MEQ2512063.1"/>
    </source>
</evidence>
<evidence type="ECO:0008006" key="3">
    <source>
        <dbReference type="Google" id="ProtNLM"/>
    </source>
</evidence>
<dbReference type="Proteomes" id="UP001491552">
    <property type="component" value="Unassembled WGS sequence"/>
</dbReference>
<protein>
    <recommendedName>
        <fullName evidence="3">Ankyrin repeat protein</fullName>
    </recommendedName>
</protein>
<gene>
    <name evidence="1" type="ORF">WMO66_12550</name>
</gene>
<sequence>MTLEELKRLAEQGDTEAMIEISDRVYDKDSYEKIAEATSWDLRAAEAGSLAGIMRSITGCTLLAVINLLPNIKDWKEALLYSQQTLRWCDVALKEVRLDQDDLKMVTDSRNDCQYYCGVCHYYQDNYDETVRTLYGLQQTHAYALYGVCMYALGSRDIEHRSSARDDLKTAYQFLSYVERDSAYITSDKEYYEDAILSFAAYELSCCYRIGLPGTLNPDLERSVRIMSFVLPNLKYDFSKPLLQKELAKYKKKMLGGYKYIG</sequence>
<dbReference type="EMBL" id="JBBMFF010000257">
    <property type="protein sequence ID" value="MEQ2512063.1"/>
    <property type="molecule type" value="Genomic_DNA"/>
</dbReference>
<accession>A0ABV1G9G8</accession>
<organism evidence="1 2">
    <name type="scientific">Faecousia intestinalis</name>
    <dbReference type="NCBI Taxonomy" id="3133167"/>
    <lineage>
        <taxon>Bacteria</taxon>
        <taxon>Bacillati</taxon>
        <taxon>Bacillota</taxon>
        <taxon>Clostridia</taxon>
        <taxon>Eubacteriales</taxon>
        <taxon>Oscillospiraceae</taxon>
        <taxon>Faecousia</taxon>
    </lineage>
</organism>
<dbReference type="RefSeq" id="WP_349136766.1">
    <property type="nucleotide sequence ID" value="NZ_JBBMFF010000257.1"/>
</dbReference>